<protein>
    <recommendedName>
        <fullName evidence="5">Exodeoxyribonuclease 7 large subunit</fullName>
        <ecNumber evidence="5">3.1.11.6</ecNumber>
    </recommendedName>
    <alternativeName>
        <fullName evidence="5">Exodeoxyribonuclease VII large subunit</fullName>
        <shortName evidence="5">Exonuclease VII large subunit</shortName>
    </alternativeName>
</protein>
<gene>
    <name evidence="5" type="primary">xseA</name>
    <name evidence="9" type="ordered locus">Ppro_1869</name>
</gene>
<dbReference type="GO" id="GO:0008855">
    <property type="term" value="F:exodeoxyribonuclease VII activity"/>
    <property type="evidence" value="ECO:0007669"/>
    <property type="project" value="UniProtKB-UniRule"/>
</dbReference>
<dbReference type="PANTHER" id="PTHR30008">
    <property type="entry name" value="EXODEOXYRIBONUCLEASE 7 LARGE SUBUNIT"/>
    <property type="match status" value="1"/>
</dbReference>
<comment type="similarity">
    <text evidence="5 6">Belongs to the XseA family.</text>
</comment>
<evidence type="ECO:0000313" key="9">
    <source>
        <dbReference type="EMBL" id="ABK99480.1"/>
    </source>
</evidence>
<dbReference type="eggNOG" id="COG1570">
    <property type="taxonomic scope" value="Bacteria"/>
</dbReference>
<dbReference type="STRING" id="338966.Ppro_1869"/>
<dbReference type="EMBL" id="CP000482">
    <property type="protein sequence ID" value="ABK99480.1"/>
    <property type="molecule type" value="Genomic_DNA"/>
</dbReference>
<dbReference type="KEGG" id="ppd:Ppro_1869"/>
<dbReference type="GO" id="GO:0006308">
    <property type="term" value="P:DNA catabolic process"/>
    <property type="evidence" value="ECO:0007669"/>
    <property type="project" value="UniProtKB-UniRule"/>
</dbReference>
<reference evidence="9 10" key="1">
    <citation type="submission" date="2006-10" db="EMBL/GenBank/DDBJ databases">
        <title>Complete sequence of chromosome of Pelobacter propionicus DSM 2379.</title>
        <authorList>
            <consortium name="US DOE Joint Genome Institute"/>
            <person name="Copeland A."/>
            <person name="Lucas S."/>
            <person name="Lapidus A."/>
            <person name="Barry K."/>
            <person name="Detter J.C."/>
            <person name="Glavina del Rio T."/>
            <person name="Hammon N."/>
            <person name="Israni S."/>
            <person name="Dalin E."/>
            <person name="Tice H."/>
            <person name="Pitluck S."/>
            <person name="Saunders E."/>
            <person name="Brettin T."/>
            <person name="Bruce D."/>
            <person name="Han C."/>
            <person name="Tapia R."/>
            <person name="Schmutz J."/>
            <person name="Larimer F."/>
            <person name="Land M."/>
            <person name="Hauser L."/>
            <person name="Kyrpides N."/>
            <person name="Kim E."/>
            <person name="Lovley D."/>
            <person name="Richardson P."/>
        </authorList>
    </citation>
    <scope>NUCLEOTIDE SEQUENCE [LARGE SCALE GENOMIC DNA]</scope>
    <source>
        <strain evidence="10">DSM 2379 / NBRC 103807 / OttBd1</strain>
    </source>
</reference>
<comment type="subcellular location">
    <subcellularLocation>
        <location evidence="5 6">Cytoplasm</location>
    </subcellularLocation>
</comment>
<keyword evidence="10" id="KW-1185">Reference proteome</keyword>
<dbReference type="NCBIfam" id="TIGR00237">
    <property type="entry name" value="xseA"/>
    <property type="match status" value="1"/>
</dbReference>
<dbReference type="EC" id="3.1.11.6" evidence="5"/>
<accession>A1AQ60</accession>
<dbReference type="GO" id="GO:0005737">
    <property type="term" value="C:cytoplasm"/>
    <property type="evidence" value="ECO:0007669"/>
    <property type="project" value="UniProtKB-SubCell"/>
</dbReference>
<dbReference type="InterPro" id="IPR025824">
    <property type="entry name" value="OB-fold_nuc-bd_dom"/>
</dbReference>
<organism evidence="9 10">
    <name type="scientific">Pelobacter propionicus (strain DSM 2379 / NBRC 103807 / OttBd1)</name>
    <dbReference type="NCBI Taxonomy" id="338966"/>
    <lineage>
        <taxon>Bacteria</taxon>
        <taxon>Pseudomonadati</taxon>
        <taxon>Thermodesulfobacteriota</taxon>
        <taxon>Desulfuromonadia</taxon>
        <taxon>Desulfuromonadales</taxon>
        <taxon>Desulfuromonadaceae</taxon>
        <taxon>Pelobacter</taxon>
    </lineage>
</organism>
<evidence type="ECO:0000256" key="4">
    <source>
        <dbReference type="ARBA" id="ARBA00022839"/>
    </source>
</evidence>
<dbReference type="HAMAP" id="MF_00378">
    <property type="entry name" value="Exonuc_7_L"/>
    <property type="match status" value="1"/>
</dbReference>
<dbReference type="Pfam" id="PF02601">
    <property type="entry name" value="Exonuc_VII_L"/>
    <property type="match status" value="1"/>
</dbReference>
<dbReference type="AlphaFoldDB" id="A1AQ60"/>
<evidence type="ECO:0000256" key="1">
    <source>
        <dbReference type="ARBA" id="ARBA00022490"/>
    </source>
</evidence>
<dbReference type="Proteomes" id="UP000006732">
    <property type="component" value="Chromosome"/>
</dbReference>
<dbReference type="RefSeq" id="WP_011735756.1">
    <property type="nucleotide sequence ID" value="NC_008609.1"/>
</dbReference>
<dbReference type="InterPro" id="IPR003753">
    <property type="entry name" value="Exonuc_VII_L"/>
</dbReference>
<comment type="subunit">
    <text evidence="5">Heterooligomer composed of large and small subunits.</text>
</comment>
<sequence>MMSDDVIKRFFPLSSITTRISELLQPAITKRFWVKAEVMSGRERGGAFYCDLIETGANGKIAAKISCTIWSQELTSIRNLFKSKGMDLVLTDGTVVGFQCSLQYSPQYGISLRVIDADPSFALGEMELKKREIIERLQREGLFQPNKECFVPLLPQNIGLISSFGSAAYNDFIQTLTTSMFGFKIHMADAMMQGEQTEKSVLRAMDALCKLGVELIVIARGGGSKTDLYFLDNEAVARKIAACTIPVWTGIGHEIDTSVLDYVANKSFKTPTAVAEELVARFIQMQRQLEEASNTLQTVWAYRFKIDREYLDRAIIGIHQGPRKLLEVTVSNLREQAQDLRHLVSERLSTEHIQLESKRSQLKSLPLAVIQKQIERLSSKKQNIGTQVKFALSGWTGTMSRLKGRFDKNRYIKRLQVESDAHDKSSQQLLSRFTAAVKLLTMQQWNRKERFRVEKVKQRIMVERKSLNDKMATIRATDPQNALQRGFALVYRQDGQLIRSIHDINKSDTIRTHVVDGTVISEVVAKEAKA</sequence>
<dbReference type="InterPro" id="IPR020579">
    <property type="entry name" value="Exonuc_VII_lsu_C"/>
</dbReference>
<keyword evidence="3 5" id="KW-0378">Hydrolase</keyword>
<name>A1AQ60_PELPD</name>
<dbReference type="GO" id="GO:0003676">
    <property type="term" value="F:nucleic acid binding"/>
    <property type="evidence" value="ECO:0007669"/>
    <property type="project" value="InterPro"/>
</dbReference>
<proteinExistence type="inferred from homology"/>
<dbReference type="Pfam" id="PF13742">
    <property type="entry name" value="tRNA_anti_2"/>
    <property type="match status" value="1"/>
</dbReference>
<evidence type="ECO:0000256" key="5">
    <source>
        <dbReference type="HAMAP-Rule" id="MF_00378"/>
    </source>
</evidence>
<feature type="domain" description="OB-fold nucleic acid binding" evidence="8">
    <location>
        <begin position="12"/>
        <end position="116"/>
    </location>
</feature>
<keyword evidence="1 5" id="KW-0963">Cytoplasm</keyword>
<evidence type="ECO:0000256" key="2">
    <source>
        <dbReference type="ARBA" id="ARBA00022722"/>
    </source>
</evidence>
<evidence type="ECO:0000259" key="7">
    <source>
        <dbReference type="Pfam" id="PF02601"/>
    </source>
</evidence>
<keyword evidence="2 5" id="KW-0540">Nuclease</keyword>
<dbReference type="HOGENOM" id="CLU_023625_4_1_7"/>
<evidence type="ECO:0000313" key="10">
    <source>
        <dbReference type="Proteomes" id="UP000006732"/>
    </source>
</evidence>
<evidence type="ECO:0000259" key="8">
    <source>
        <dbReference type="Pfam" id="PF13742"/>
    </source>
</evidence>
<dbReference type="GO" id="GO:0009318">
    <property type="term" value="C:exodeoxyribonuclease VII complex"/>
    <property type="evidence" value="ECO:0007669"/>
    <property type="project" value="UniProtKB-UniRule"/>
</dbReference>
<evidence type="ECO:0000256" key="3">
    <source>
        <dbReference type="ARBA" id="ARBA00022801"/>
    </source>
</evidence>
<keyword evidence="4 5" id="KW-0269">Exonuclease</keyword>
<comment type="function">
    <text evidence="5">Bidirectionally degrades single-stranded DNA into large acid-insoluble oligonucleotides, which are then degraded further into small acid-soluble oligonucleotides.</text>
</comment>
<evidence type="ECO:0000256" key="6">
    <source>
        <dbReference type="RuleBase" id="RU004355"/>
    </source>
</evidence>
<dbReference type="PANTHER" id="PTHR30008:SF0">
    <property type="entry name" value="EXODEOXYRIBONUCLEASE 7 LARGE SUBUNIT"/>
    <property type="match status" value="1"/>
</dbReference>
<feature type="domain" description="Exonuclease VII large subunit C-terminal" evidence="7">
    <location>
        <begin position="142"/>
        <end position="520"/>
    </location>
</feature>
<comment type="catalytic activity">
    <reaction evidence="5 6">
        <text>Exonucleolytic cleavage in either 5'- to 3'- or 3'- to 5'-direction to yield nucleoside 5'-phosphates.</text>
        <dbReference type="EC" id="3.1.11.6"/>
    </reaction>
</comment>